<sequence>MILFCEYVVEEKHRTAFLDWVRRDPSRWEGVEIAENADQPGVFVELRRPLDEAESARIQKERREGRSGWEEMERWVKGGAQGLRIWTFRPVALGADAGR</sequence>
<dbReference type="RefSeq" id="WP_185142391.1">
    <property type="nucleotide sequence ID" value="NZ_JACJVP010000012.1"/>
</dbReference>
<keyword evidence="2" id="KW-1185">Reference proteome</keyword>
<reference evidence="1 2" key="1">
    <citation type="submission" date="2020-08" db="EMBL/GenBank/DDBJ databases">
        <title>Cohnella phylogeny.</title>
        <authorList>
            <person name="Dunlap C."/>
        </authorList>
    </citation>
    <scope>NUCLEOTIDE SEQUENCE [LARGE SCALE GENOMIC DNA]</scope>
    <source>
        <strain evidence="1 2">DSM 28246</strain>
    </source>
</reference>
<protein>
    <recommendedName>
        <fullName evidence="3">DUF4286 family protein</fullName>
    </recommendedName>
</protein>
<dbReference type="Proteomes" id="UP000547209">
    <property type="component" value="Unassembled WGS sequence"/>
</dbReference>
<name>A0A7X0RP75_9BACL</name>
<dbReference type="AlphaFoldDB" id="A0A7X0RP75"/>
<organism evidence="1 2">
    <name type="scientific">Cohnella nanjingensis</name>
    <dbReference type="NCBI Taxonomy" id="1387779"/>
    <lineage>
        <taxon>Bacteria</taxon>
        <taxon>Bacillati</taxon>
        <taxon>Bacillota</taxon>
        <taxon>Bacilli</taxon>
        <taxon>Bacillales</taxon>
        <taxon>Paenibacillaceae</taxon>
        <taxon>Cohnella</taxon>
    </lineage>
</organism>
<evidence type="ECO:0000313" key="2">
    <source>
        <dbReference type="Proteomes" id="UP000547209"/>
    </source>
</evidence>
<evidence type="ECO:0008006" key="3">
    <source>
        <dbReference type="Google" id="ProtNLM"/>
    </source>
</evidence>
<dbReference type="EMBL" id="JACJVP010000012">
    <property type="protein sequence ID" value="MBB6670903.1"/>
    <property type="molecule type" value="Genomic_DNA"/>
</dbReference>
<accession>A0A7X0RP75</accession>
<gene>
    <name evidence="1" type="ORF">H7C19_09405</name>
</gene>
<comment type="caution">
    <text evidence="1">The sequence shown here is derived from an EMBL/GenBank/DDBJ whole genome shotgun (WGS) entry which is preliminary data.</text>
</comment>
<proteinExistence type="predicted"/>
<evidence type="ECO:0000313" key="1">
    <source>
        <dbReference type="EMBL" id="MBB6670903.1"/>
    </source>
</evidence>